<keyword evidence="2" id="KW-1003">Cell membrane</keyword>
<dbReference type="EMBL" id="FORX01000001">
    <property type="protein sequence ID" value="SFJ05508.1"/>
    <property type="molecule type" value="Genomic_DNA"/>
</dbReference>
<feature type="transmembrane region" description="Helical" evidence="6">
    <location>
        <begin position="408"/>
        <end position="433"/>
    </location>
</feature>
<gene>
    <name evidence="7" type="ORF">SAMN04488082_101209</name>
</gene>
<comment type="subcellular location">
    <subcellularLocation>
        <location evidence="1">Cell membrane</location>
        <topology evidence="1">Multi-pass membrane protein</topology>
    </subcellularLocation>
</comment>
<evidence type="ECO:0000313" key="7">
    <source>
        <dbReference type="EMBL" id="SFJ05508.1"/>
    </source>
</evidence>
<name>A0A1I3N8D7_9BACT</name>
<feature type="transmembrane region" description="Helical" evidence="6">
    <location>
        <begin position="12"/>
        <end position="35"/>
    </location>
</feature>
<dbReference type="STRING" id="52560.SAMN04488082_101209"/>
<proteinExistence type="predicted"/>
<feature type="transmembrane region" description="Helical" evidence="6">
    <location>
        <begin position="93"/>
        <end position="116"/>
    </location>
</feature>
<evidence type="ECO:0000256" key="4">
    <source>
        <dbReference type="ARBA" id="ARBA00022989"/>
    </source>
</evidence>
<feature type="transmembrane region" description="Helical" evidence="6">
    <location>
        <begin position="350"/>
        <end position="374"/>
    </location>
</feature>
<dbReference type="PANTHER" id="PTHR30250:SF26">
    <property type="entry name" value="PSMA PROTEIN"/>
    <property type="match status" value="1"/>
</dbReference>
<keyword evidence="5 6" id="KW-0472">Membrane</keyword>
<dbReference type="PANTHER" id="PTHR30250">
    <property type="entry name" value="PST FAMILY PREDICTED COLANIC ACID TRANSPORTER"/>
    <property type="match status" value="1"/>
</dbReference>
<evidence type="ECO:0000256" key="3">
    <source>
        <dbReference type="ARBA" id="ARBA00022692"/>
    </source>
</evidence>
<feature type="transmembrane region" description="Helical" evidence="6">
    <location>
        <begin position="161"/>
        <end position="181"/>
    </location>
</feature>
<dbReference type="InterPro" id="IPR050833">
    <property type="entry name" value="Poly_Biosynth_Transport"/>
</dbReference>
<evidence type="ECO:0000313" key="8">
    <source>
        <dbReference type="Proteomes" id="UP000198635"/>
    </source>
</evidence>
<feature type="transmembrane region" description="Helical" evidence="6">
    <location>
        <begin position="128"/>
        <end position="149"/>
    </location>
</feature>
<keyword evidence="4 6" id="KW-1133">Transmembrane helix</keyword>
<evidence type="ECO:0000256" key="2">
    <source>
        <dbReference type="ARBA" id="ARBA00022475"/>
    </source>
</evidence>
<keyword evidence="8" id="KW-1185">Reference proteome</keyword>
<feature type="transmembrane region" description="Helical" evidence="6">
    <location>
        <begin position="381"/>
        <end position="402"/>
    </location>
</feature>
<accession>A0A1I3N8D7</accession>
<sequence>MVESSSQKVGIKIFRGAAATVLSLVATTIIGLVIMPIVVNQLGDRLYGVWVLIGTITGYFGFLDLGLSKAVMRFVSQSLGKGDKVAADDWISIALASFAILAIVSLFLSIGVWLLVPCFLSGAEDAKVISLALLIALLAFSAALPARCFLGILEAHVRKDIVSLIHVLTNIFRAGTMFVVISYKGSLIGLAMVAAIYTVFDGFLIICFARRVHGPFRLNKAALNIENLKVFFGYASSSFVTQITDIIRYKSYPMIITPFLGLAALTPFAIAERLTQMLISLCNGILLNLSPVFSQLEGAGGVEGNEKLKRYYFFSYKFSCYLGVFAVGMTMMLASPFIERWMGAKYLNAVPILHVLLIGIFFSLIQIPTLCFLFAVSRQKFYAITNTIHSVASIILCAILVIPFELLGLAFGISVVTFFVKFFLQPIGVLGLIDMKLINYHIKKSLPNIIIPSIFIILYYFFTKKYIQPNYSIIFLIGLFGSLFFTLYICVCGFNKCERSMLLRAIKPALFFLK</sequence>
<dbReference type="AlphaFoldDB" id="A0A1I3N8D7"/>
<feature type="transmembrane region" description="Helical" evidence="6">
    <location>
        <begin position="187"/>
        <end position="209"/>
    </location>
</feature>
<evidence type="ECO:0000256" key="5">
    <source>
        <dbReference type="ARBA" id="ARBA00023136"/>
    </source>
</evidence>
<feature type="transmembrane region" description="Helical" evidence="6">
    <location>
        <begin position="318"/>
        <end position="338"/>
    </location>
</feature>
<dbReference type="GO" id="GO:0005886">
    <property type="term" value="C:plasma membrane"/>
    <property type="evidence" value="ECO:0007669"/>
    <property type="project" value="UniProtKB-SubCell"/>
</dbReference>
<evidence type="ECO:0000256" key="6">
    <source>
        <dbReference type="SAM" id="Phobius"/>
    </source>
</evidence>
<dbReference type="Proteomes" id="UP000198635">
    <property type="component" value="Unassembled WGS sequence"/>
</dbReference>
<organism evidence="7 8">
    <name type="scientific">Desulfomicrobium apsheronum</name>
    <dbReference type="NCBI Taxonomy" id="52560"/>
    <lineage>
        <taxon>Bacteria</taxon>
        <taxon>Pseudomonadati</taxon>
        <taxon>Thermodesulfobacteriota</taxon>
        <taxon>Desulfovibrionia</taxon>
        <taxon>Desulfovibrionales</taxon>
        <taxon>Desulfomicrobiaceae</taxon>
        <taxon>Desulfomicrobium</taxon>
    </lineage>
</organism>
<evidence type="ECO:0000256" key="1">
    <source>
        <dbReference type="ARBA" id="ARBA00004651"/>
    </source>
</evidence>
<protein>
    <submittedName>
        <fullName evidence="7">Membrane protein involved in the export of O-antigen and teichoic acid</fullName>
    </submittedName>
</protein>
<feature type="transmembrane region" description="Helical" evidence="6">
    <location>
        <begin position="47"/>
        <end position="72"/>
    </location>
</feature>
<feature type="transmembrane region" description="Helical" evidence="6">
    <location>
        <begin position="474"/>
        <end position="494"/>
    </location>
</feature>
<feature type="transmembrane region" description="Helical" evidence="6">
    <location>
        <begin position="252"/>
        <end position="271"/>
    </location>
</feature>
<reference evidence="8" key="1">
    <citation type="submission" date="2016-10" db="EMBL/GenBank/DDBJ databases">
        <authorList>
            <person name="Varghese N."/>
            <person name="Submissions S."/>
        </authorList>
    </citation>
    <scope>NUCLEOTIDE SEQUENCE [LARGE SCALE GENOMIC DNA]</scope>
    <source>
        <strain evidence="8">DSM 5918</strain>
    </source>
</reference>
<dbReference type="InterPro" id="IPR002797">
    <property type="entry name" value="Polysacc_synth"/>
</dbReference>
<keyword evidence="3 6" id="KW-0812">Transmembrane</keyword>
<feature type="transmembrane region" description="Helical" evidence="6">
    <location>
        <begin position="445"/>
        <end position="462"/>
    </location>
</feature>
<dbReference type="Pfam" id="PF01943">
    <property type="entry name" value="Polysacc_synt"/>
    <property type="match status" value="1"/>
</dbReference>